<dbReference type="AlphaFoldDB" id="A0A143PXE5"/>
<evidence type="ECO:0000313" key="3">
    <source>
        <dbReference type="Proteomes" id="UP000076079"/>
    </source>
</evidence>
<keyword evidence="3" id="KW-1185">Reference proteome</keyword>
<proteinExistence type="predicted"/>
<accession>A0A143PXE5</accession>
<evidence type="ECO:0000256" key="1">
    <source>
        <dbReference type="SAM" id="MobiDB-lite"/>
    </source>
</evidence>
<dbReference type="STRING" id="1855912.LuPra_06172"/>
<dbReference type="EMBL" id="CP015136">
    <property type="protein sequence ID" value="AMY12888.1"/>
    <property type="molecule type" value="Genomic_DNA"/>
</dbReference>
<organism evidence="2 3">
    <name type="scientific">Luteitalea pratensis</name>
    <dbReference type="NCBI Taxonomy" id="1855912"/>
    <lineage>
        <taxon>Bacteria</taxon>
        <taxon>Pseudomonadati</taxon>
        <taxon>Acidobacteriota</taxon>
        <taxon>Vicinamibacteria</taxon>
        <taxon>Vicinamibacterales</taxon>
        <taxon>Vicinamibacteraceae</taxon>
        <taxon>Luteitalea</taxon>
    </lineage>
</organism>
<dbReference type="InterPro" id="IPR019239">
    <property type="entry name" value="VapB_antitoxin"/>
</dbReference>
<dbReference type="Proteomes" id="UP000076079">
    <property type="component" value="Chromosome"/>
</dbReference>
<reference evidence="2 3" key="1">
    <citation type="journal article" date="2016" name="Genome Announc.">
        <title>First Complete Genome Sequence of a Subdivision 6 Acidobacterium Strain.</title>
        <authorList>
            <person name="Huang S."/>
            <person name="Vieira S."/>
            <person name="Bunk B."/>
            <person name="Riedel T."/>
            <person name="Sproer C."/>
            <person name="Overmann J."/>
        </authorList>
    </citation>
    <scope>NUCLEOTIDE SEQUENCE [LARGE SCALE GENOMIC DNA]</scope>
    <source>
        <strain evidence="3">DSM 100886 HEG_-6_39</strain>
    </source>
</reference>
<protein>
    <submittedName>
        <fullName evidence="2">Antitoxin VapB32</fullName>
    </submittedName>
</protein>
<feature type="region of interest" description="Disordered" evidence="1">
    <location>
        <begin position="39"/>
        <end position="62"/>
    </location>
</feature>
<sequence>MILDDTLLEEARRLTGVTEKTALVHEGLRALIAREHSSRLRRLAGSDPEASVADRSRRRPKP</sequence>
<name>A0A143PXE5_LUTPR</name>
<dbReference type="Pfam" id="PF09957">
    <property type="entry name" value="VapB_antitoxin"/>
    <property type="match status" value="1"/>
</dbReference>
<evidence type="ECO:0000313" key="2">
    <source>
        <dbReference type="EMBL" id="AMY12888.1"/>
    </source>
</evidence>
<gene>
    <name evidence="2" type="ORF">LuPra_06172</name>
</gene>
<dbReference type="KEGG" id="abac:LuPra_06172"/>
<reference evidence="3" key="2">
    <citation type="submission" date="2016-04" db="EMBL/GenBank/DDBJ databases">
        <title>First Complete Genome Sequence of a Subdivision 6 Acidobacterium.</title>
        <authorList>
            <person name="Huang S."/>
            <person name="Vieira S."/>
            <person name="Bunk B."/>
            <person name="Riedel T."/>
            <person name="Sproeer C."/>
            <person name="Overmann J."/>
        </authorList>
    </citation>
    <scope>NUCLEOTIDE SEQUENCE [LARGE SCALE GENOMIC DNA]</scope>
    <source>
        <strain evidence="3">DSM 100886 HEG_-6_39</strain>
    </source>
</reference>